<dbReference type="HOGENOM" id="CLU_2758065_0_0_1"/>
<organism evidence="1 2">
    <name type="scientific">Hebeloma cylindrosporum</name>
    <dbReference type="NCBI Taxonomy" id="76867"/>
    <lineage>
        <taxon>Eukaryota</taxon>
        <taxon>Fungi</taxon>
        <taxon>Dikarya</taxon>
        <taxon>Basidiomycota</taxon>
        <taxon>Agaricomycotina</taxon>
        <taxon>Agaricomycetes</taxon>
        <taxon>Agaricomycetidae</taxon>
        <taxon>Agaricales</taxon>
        <taxon>Agaricineae</taxon>
        <taxon>Hymenogastraceae</taxon>
        <taxon>Hebeloma</taxon>
    </lineage>
</organism>
<dbReference type="Proteomes" id="UP000053424">
    <property type="component" value="Unassembled WGS sequence"/>
</dbReference>
<reference evidence="1 2" key="1">
    <citation type="submission" date="2014-04" db="EMBL/GenBank/DDBJ databases">
        <authorList>
            <consortium name="DOE Joint Genome Institute"/>
            <person name="Kuo A."/>
            <person name="Gay G."/>
            <person name="Dore J."/>
            <person name="Kohler A."/>
            <person name="Nagy L.G."/>
            <person name="Floudas D."/>
            <person name="Copeland A."/>
            <person name="Barry K.W."/>
            <person name="Cichocki N."/>
            <person name="Veneault-Fourrey C."/>
            <person name="LaButti K."/>
            <person name="Lindquist E.A."/>
            <person name="Lipzen A."/>
            <person name="Lundell T."/>
            <person name="Morin E."/>
            <person name="Murat C."/>
            <person name="Sun H."/>
            <person name="Tunlid A."/>
            <person name="Henrissat B."/>
            <person name="Grigoriev I.V."/>
            <person name="Hibbett D.S."/>
            <person name="Martin F."/>
            <person name="Nordberg H.P."/>
            <person name="Cantor M.N."/>
            <person name="Hua S.X."/>
        </authorList>
    </citation>
    <scope>NUCLEOTIDE SEQUENCE [LARGE SCALE GENOMIC DNA]</scope>
    <source>
        <strain evidence="2">h7</strain>
    </source>
</reference>
<accession>A0A0C2Y5E9</accession>
<proteinExistence type="predicted"/>
<reference evidence="2" key="2">
    <citation type="submission" date="2015-01" db="EMBL/GenBank/DDBJ databases">
        <title>Evolutionary Origins and Diversification of the Mycorrhizal Mutualists.</title>
        <authorList>
            <consortium name="DOE Joint Genome Institute"/>
            <consortium name="Mycorrhizal Genomics Consortium"/>
            <person name="Kohler A."/>
            <person name="Kuo A."/>
            <person name="Nagy L.G."/>
            <person name="Floudas D."/>
            <person name="Copeland A."/>
            <person name="Barry K.W."/>
            <person name="Cichocki N."/>
            <person name="Veneault-Fourrey C."/>
            <person name="LaButti K."/>
            <person name="Lindquist E.A."/>
            <person name="Lipzen A."/>
            <person name="Lundell T."/>
            <person name="Morin E."/>
            <person name="Murat C."/>
            <person name="Riley R."/>
            <person name="Ohm R."/>
            <person name="Sun H."/>
            <person name="Tunlid A."/>
            <person name="Henrissat B."/>
            <person name="Grigoriev I.V."/>
            <person name="Hibbett D.S."/>
            <person name="Martin F."/>
        </authorList>
    </citation>
    <scope>NUCLEOTIDE SEQUENCE [LARGE SCALE GENOMIC DNA]</scope>
    <source>
        <strain evidence="2">h7</strain>
    </source>
</reference>
<protein>
    <submittedName>
        <fullName evidence="1">Uncharacterized protein</fullName>
    </submittedName>
</protein>
<keyword evidence="2" id="KW-1185">Reference proteome</keyword>
<gene>
    <name evidence="1" type="ORF">M413DRAFT_328344</name>
</gene>
<dbReference type="AlphaFoldDB" id="A0A0C2Y5E9"/>
<sequence>MMGLEGMFCSSVPTYIPEINLAMKDRGGFLPGLRDSTLGGELSMVPMPLPALIGVKMGNSSTSLRVVKDT</sequence>
<dbReference type="EMBL" id="KN831772">
    <property type="protein sequence ID" value="KIM45058.1"/>
    <property type="molecule type" value="Genomic_DNA"/>
</dbReference>
<name>A0A0C2Y5E9_HEBCY</name>
<evidence type="ECO:0000313" key="2">
    <source>
        <dbReference type="Proteomes" id="UP000053424"/>
    </source>
</evidence>
<evidence type="ECO:0000313" key="1">
    <source>
        <dbReference type="EMBL" id="KIM45058.1"/>
    </source>
</evidence>